<name>B4LXT9_DROVI</name>
<sequence length="708" mass="83746">MSDKDSPPPPSYVCNMQLNVAPSQRPKVRAVCGPEYKPRSTESEPSQGVCVVAQNVTVKFCISNDNFIAQVYPNCMTIAEVKQDLSRRFEVDPELLIVKQGGRVLCNTTPIHSTICDEFGIHEFQLDLSEPNISDSNDPPTLSLSVYYEKYRLPDYLTVHISGEDTEDGQPKNIIVEIENAAIVKPFLCGYKDKISGKIFLDAFTQTGPYFDKWKYRRYRSRDTQTWEHKEKTLNTAHEQSVQCFLDDNNIRYVSTATDFVIIPGKYQTYAQKERAERKLEKILLIQRNWRRWILWKYIHIRAKEYRRLVMNRVDEDKQYEECVEQRVERNELIKQFPRTTDDFDLLFAEISRWKRAELKRIAANYEGPARISEVNILLDKEIRLLNGVERQRRLVYLAMEDFRNDQLLKKMGKPIEWIGYKDTKIHLDLLRTQRVRFLTEIYKDLRNTEDKEKRLELLGRVMELLMEETCYPSFPELFDLFDREKNLLIYTKSCDVEILRKRQNILFFELIKFQKRDVPSKVPSRMCIVCKKVKPLSQFAVRTRQSHVDTCKHCYYLKLVATENTVYQSILRCIQRDERKRKCASSFAFVLQQDDVRHIIDKIWHGHSALSKSENLNELRLPRWNKSDDWSPWNCVCLTERETRDHYKIEDMEKVYDPKFILHVGNCHMLARNLFHTLATVATEFQETGQWWKVGMNKQRSSNLDAV</sequence>
<dbReference type="OrthoDB" id="10265862at2759"/>
<dbReference type="KEGG" id="dvi:6630075"/>
<dbReference type="OMA" id="TFAQKER"/>
<reference evidence="2 3" key="1">
    <citation type="journal article" date="2007" name="Nature">
        <title>Evolution of genes and genomes on the Drosophila phylogeny.</title>
        <authorList>
            <consortium name="Drosophila 12 Genomes Consortium"/>
            <person name="Clark A.G."/>
            <person name="Eisen M.B."/>
            <person name="Smith D.R."/>
            <person name="Bergman C.M."/>
            <person name="Oliver B."/>
            <person name="Markow T.A."/>
            <person name="Kaufman T.C."/>
            <person name="Kellis M."/>
            <person name="Gelbart W."/>
            <person name="Iyer V.N."/>
            <person name="Pollard D.A."/>
            <person name="Sackton T.B."/>
            <person name="Larracuente A.M."/>
            <person name="Singh N.D."/>
            <person name="Abad J.P."/>
            <person name="Abt D.N."/>
            <person name="Adryan B."/>
            <person name="Aguade M."/>
            <person name="Akashi H."/>
            <person name="Anderson W.W."/>
            <person name="Aquadro C.F."/>
            <person name="Ardell D.H."/>
            <person name="Arguello R."/>
            <person name="Artieri C.G."/>
            <person name="Barbash D.A."/>
            <person name="Barker D."/>
            <person name="Barsanti P."/>
            <person name="Batterham P."/>
            <person name="Batzoglou S."/>
            <person name="Begun D."/>
            <person name="Bhutkar A."/>
            <person name="Blanco E."/>
            <person name="Bosak S.A."/>
            <person name="Bradley R.K."/>
            <person name="Brand A.D."/>
            <person name="Brent M.R."/>
            <person name="Brooks A.N."/>
            <person name="Brown R.H."/>
            <person name="Butlin R.K."/>
            <person name="Caggese C."/>
            <person name="Calvi B.R."/>
            <person name="Bernardo de Carvalho A."/>
            <person name="Caspi A."/>
            <person name="Castrezana S."/>
            <person name="Celniker S.E."/>
            <person name="Chang J.L."/>
            <person name="Chapple C."/>
            <person name="Chatterji S."/>
            <person name="Chinwalla A."/>
            <person name="Civetta A."/>
            <person name="Clifton S.W."/>
            <person name="Comeron J.M."/>
            <person name="Costello J.C."/>
            <person name="Coyne J.A."/>
            <person name="Daub J."/>
            <person name="David R.G."/>
            <person name="Delcher A.L."/>
            <person name="Delehaunty K."/>
            <person name="Do C.B."/>
            <person name="Ebling H."/>
            <person name="Edwards K."/>
            <person name="Eickbush T."/>
            <person name="Evans J.D."/>
            <person name="Filipski A."/>
            <person name="Findeiss S."/>
            <person name="Freyhult E."/>
            <person name="Fulton L."/>
            <person name="Fulton R."/>
            <person name="Garcia A.C."/>
            <person name="Gardiner A."/>
            <person name="Garfield D.A."/>
            <person name="Garvin B.E."/>
            <person name="Gibson G."/>
            <person name="Gilbert D."/>
            <person name="Gnerre S."/>
            <person name="Godfrey J."/>
            <person name="Good R."/>
            <person name="Gotea V."/>
            <person name="Gravely B."/>
            <person name="Greenberg A.J."/>
            <person name="Griffiths-Jones S."/>
            <person name="Gross S."/>
            <person name="Guigo R."/>
            <person name="Gustafson E.A."/>
            <person name="Haerty W."/>
            <person name="Hahn M.W."/>
            <person name="Halligan D.L."/>
            <person name="Halpern A.L."/>
            <person name="Halter G.M."/>
            <person name="Han M.V."/>
            <person name="Heger A."/>
            <person name="Hillier L."/>
            <person name="Hinrichs A.S."/>
            <person name="Holmes I."/>
            <person name="Hoskins R.A."/>
            <person name="Hubisz M.J."/>
            <person name="Hultmark D."/>
            <person name="Huntley M.A."/>
            <person name="Jaffe D.B."/>
            <person name="Jagadeeshan S."/>
            <person name="Jeck W.R."/>
            <person name="Johnson J."/>
            <person name="Jones C.D."/>
            <person name="Jordan W.C."/>
            <person name="Karpen G.H."/>
            <person name="Kataoka E."/>
            <person name="Keightley P.D."/>
            <person name="Kheradpour P."/>
            <person name="Kirkness E.F."/>
            <person name="Koerich L.B."/>
            <person name="Kristiansen K."/>
            <person name="Kudrna D."/>
            <person name="Kulathinal R.J."/>
            <person name="Kumar S."/>
            <person name="Kwok R."/>
            <person name="Lander E."/>
            <person name="Langley C.H."/>
            <person name="Lapoint R."/>
            <person name="Lazzaro B.P."/>
            <person name="Lee S.J."/>
            <person name="Levesque L."/>
            <person name="Li R."/>
            <person name="Lin C.F."/>
            <person name="Lin M.F."/>
            <person name="Lindblad-Toh K."/>
            <person name="Llopart A."/>
            <person name="Long M."/>
            <person name="Low L."/>
            <person name="Lozovsky E."/>
            <person name="Lu J."/>
            <person name="Luo M."/>
            <person name="Machado C.A."/>
            <person name="Makalowski W."/>
            <person name="Marzo M."/>
            <person name="Matsuda M."/>
            <person name="Matzkin L."/>
            <person name="McAllister B."/>
            <person name="McBride C.S."/>
            <person name="McKernan B."/>
            <person name="McKernan K."/>
            <person name="Mendez-Lago M."/>
            <person name="Minx P."/>
            <person name="Mollenhauer M.U."/>
            <person name="Montooth K."/>
            <person name="Mount S.M."/>
            <person name="Mu X."/>
            <person name="Myers E."/>
            <person name="Negre B."/>
            <person name="Newfeld S."/>
            <person name="Nielsen R."/>
            <person name="Noor M.A."/>
            <person name="O'Grady P."/>
            <person name="Pachter L."/>
            <person name="Papaceit M."/>
            <person name="Parisi M.J."/>
            <person name="Parisi M."/>
            <person name="Parts L."/>
            <person name="Pedersen J.S."/>
            <person name="Pesole G."/>
            <person name="Phillippy A.M."/>
            <person name="Ponting C.P."/>
            <person name="Pop M."/>
            <person name="Porcelli D."/>
            <person name="Powell J.R."/>
            <person name="Prohaska S."/>
            <person name="Pruitt K."/>
            <person name="Puig M."/>
            <person name="Quesneville H."/>
            <person name="Ram K.R."/>
            <person name="Rand D."/>
            <person name="Rasmussen M.D."/>
            <person name="Reed L.K."/>
            <person name="Reenan R."/>
            <person name="Reily A."/>
            <person name="Remington K.A."/>
            <person name="Rieger T.T."/>
            <person name="Ritchie M.G."/>
            <person name="Robin C."/>
            <person name="Rogers Y.H."/>
            <person name="Rohde C."/>
            <person name="Rozas J."/>
            <person name="Rubenfield M.J."/>
            <person name="Ruiz A."/>
            <person name="Russo S."/>
            <person name="Salzberg S.L."/>
            <person name="Sanchez-Gracia A."/>
            <person name="Saranga D.J."/>
            <person name="Sato H."/>
            <person name="Schaeffer S.W."/>
            <person name="Schatz M.C."/>
            <person name="Schlenke T."/>
            <person name="Schwartz R."/>
            <person name="Segarra C."/>
            <person name="Singh R.S."/>
            <person name="Sirot L."/>
            <person name="Sirota M."/>
            <person name="Sisneros N.B."/>
            <person name="Smith C.D."/>
            <person name="Smith T.F."/>
            <person name="Spieth J."/>
            <person name="Stage D.E."/>
            <person name="Stark A."/>
            <person name="Stephan W."/>
            <person name="Strausberg R.L."/>
            <person name="Strempel S."/>
            <person name="Sturgill D."/>
            <person name="Sutton G."/>
            <person name="Sutton G.G."/>
            <person name="Tao W."/>
            <person name="Teichmann S."/>
            <person name="Tobari Y.N."/>
            <person name="Tomimura Y."/>
            <person name="Tsolas J.M."/>
            <person name="Valente V.L."/>
            <person name="Venter E."/>
            <person name="Venter J.C."/>
            <person name="Vicario S."/>
            <person name="Vieira F.G."/>
            <person name="Vilella A.J."/>
            <person name="Villasante A."/>
            <person name="Walenz B."/>
            <person name="Wang J."/>
            <person name="Wasserman M."/>
            <person name="Watts T."/>
            <person name="Wilson D."/>
            <person name="Wilson R.K."/>
            <person name="Wing R.A."/>
            <person name="Wolfner M.F."/>
            <person name="Wong A."/>
            <person name="Wong G.K."/>
            <person name="Wu C.I."/>
            <person name="Wu G."/>
            <person name="Yamamoto D."/>
            <person name="Yang H.P."/>
            <person name="Yang S.P."/>
            <person name="Yorke J.A."/>
            <person name="Yoshida K."/>
            <person name="Zdobnov E."/>
            <person name="Zhang P."/>
            <person name="Zhang Y."/>
            <person name="Zimin A.V."/>
            <person name="Baldwin J."/>
            <person name="Abdouelleil A."/>
            <person name="Abdulkadir J."/>
            <person name="Abebe A."/>
            <person name="Abera B."/>
            <person name="Abreu J."/>
            <person name="Acer S.C."/>
            <person name="Aftuck L."/>
            <person name="Alexander A."/>
            <person name="An P."/>
            <person name="Anderson E."/>
            <person name="Anderson S."/>
            <person name="Arachi H."/>
            <person name="Azer M."/>
            <person name="Bachantsang P."/>
            <person name="Barry A."/>
            <person name="Bayul T."/>
            <person name="Berlin A."/>
            <person name="Bessette D."/>
            <person name="Bloom T."/>
            <person name="Blye J."/>
            <person name="Boguslavskiy L."/>
            <person name="Bonnet C."/>
            <person name="Boukhgalter B."/>
            <person name="Bourzgui I."/>
            <person name="Brown A."/>
            <person name="Cahill P."/>
            <person name="Channer S."/>
            <person name="Cheshatsang Y."/>
            <person name="Chuda L."/>
            <person name="Citroen M."/>
            <person name="Collymore A."/>
            <person name="Cooke P."/>
            <person name="Costello M."/>
            <person name="D'Aco K."/>
            <person name="Daza R."/>
            <person name="De Haan G."/>
            <person name="DeGray S."/>
            <person name="DeMaso C."/>
            <person name="Dhargay N."/>
            <person name="Dooley K."/>
            <person name="Dooley E."/>
            <person name="Doricent M."/>
            <person name="Dorje P."/>
            <person name="Dorjee K."/>
            <person name="Dupes A."/>
            <person name="Elong R."/>
            <person name="Falk J."/>
            <person name="Farina A."/>
            <person name="Faro S."/>
            <person name="Ferguson D."/>
            <person name="Fisher S."/>
            <person name="Foley C.D."/>
            <person name="Franke A."/>
            <person name="Friedrich D."/>
            <person name="Gadbois L."/>
            <person name="Gearin G."/>
            <person name="Gearin C.R."/>
            <person name="Giannoukos G."/>
            <person name="Goode T."/>
            <person name="Graham J."/>
            <person name="Grandbois E."/>
            <person name="Grewal S."/>
            <person name="Gyaltsen K."/>
            <person name="Hafez N."/>
            <person name="Hagos B."/>
            <person name="Hall J."/>
            <person name="Henson C."/>
            <person name="Hollinger A."/>
            <person name="Honan T."/>
            <person name="Huard M.D."/>
            <person name="Hughes L."/>
            <person name="Hurhula B."/>
            <person name="Husby M.E."/>
            <person name="Kamat A."/>
            <person name="Kanga B."/>
            <person name="Kashin S."/>
            <person name="Khazanovich D."/>
            <person name="Kisner P."/>
            <person name="Lance K."/>
            <person name="Lara M."/>
            <person name="Lee W."/>
            <person name="Lennon N."/>
            <person name="Letendre F."/>
            <person name="LeVine R."/>
            <person name="Lipovsky A."/>
            <person name="Liu X."/>
            <person name="Liu J."/>
            <person name="Liu S."/>
            <person name="Lokyitsang T."/>
            <person name="Lokyitsang Y."/>
            <person name="Lubonja R."/>
            <person name="Lui A."/>
            <person name="MacDonald P."/>
            <person name="Magnisalis V."/>
            <person name="Maru K."/>
            <person name="Matthews C."/>
            <person name="McCusker W."/>
            <person name="McDonough S."/>
            <person name="Mehta T."/>
            <person name="Meldrim J."/>
            <person name="Meneus L."/>
            <person name="Mihai O."/>
            <person name="Mihalev A."/>
            <person name="Mihova T."/>
            <person name="Mittelman R."/>
            <person name="Mlenga V."/>
            <person name="Montmayeur A."/>
            <person name="Mulrain L."/>
            <person name="Navidi A."/>
            <person name="Naylor J."/>
            <person name="Negash T."/>
            <person name="Nguyen T."/>
            <person name="Nguyen N."/>
            <person name="Nicol R."/>
            <person name="Norbu C."/>
            <person name="Norbu N."/>
            <person name="Novod N."/>
            <person name="O'Neill B."/>
            <person name="Osman S."/>
            <person name="Markiewicz E."/>
            <person name="Oyono O.L."/>
            <person name="Patti C."/>
            <person name="Phunkhang P."/>
            <person name="Pierre F."/>
            <person name="Priest M."/>
            <person name="Raghuraman S."/>
            <person name="Rege F."/>
            <person name="Reyes R."/>
            <person name="Rise C."/>
            <person name="Rogov P."/>
            <person name="Ross K."/>
            <person name="Ryan E."/>
            <person name="Settipalli S."/>
            <person name="Shea T."/>
            <person name="Sherpa N."/>
            <person name="Shi L."/>
            <person name="Shih D."/>
            <person name="Sparrow T."/>
            <person name="Spaulding J."/>
            <person name="Stalker J."/>
            <person name="Stange-Thomann N."/>
            <person name="Stavropoulos S."/>
            <person name="Stone C."/>
            <person name="Strader C."/>
            <person name="Tesfaye S."/>
            <person name="Thomson T."/>
            <person name="Thoulutsang Y."/>
            <person name="Thoulutsang D."/>
            <person name="Topham K."/>
            <person name="Topping I."/>
            <person name="Tsamla T."/>
            <person name="Vassiliev H."/>
            <person name="Vo A."/>
            <person name="Wangchuk T."/>
            <person name="Wangdi T."/>
            <person name="Weiand M."/>
            <person name="Wilkinson J."/>
            <person name="Wilson A."/>
            <person name="Yadav S."/>
            <person name="Young G."/>
            <person name="Yu Q."/>
            <person name="Zembek L."/>
            <person name="Zhong D."/>
            <person name="Zimmer A."/>
            <person name="Zwirko Z."/>
            <person name="Jaffe D.B."/>
            <person name="Alvarez P."/>
            <person name="Brockman W."/>
            <person name="Butler J."/>
            <person name="Chin C."/>
            <person name="Gnerre S."/>
            <person name="Grabherr M."/>
            <person name="Kleber M."/>
            <person name="Mauceli E."/>
            <person name="MacCallum I."/>
        </authorList>
    </citation>
    <scope>NUCLEOTIDE SEQUENCE [LARGE SCALE GENOMIC DNA]</scope>
    <source>
        <strain evidence="3">Tucson 15010-1051.87</strain>
    </source>
</reference>
<dbReference type="InParanoid" id="B4LXT9"/>
<dbReference type="PANTHER" id="PTHR21074">
    <property type="entry name" value="IQ AND UBIQUITIN-LIKE DOMAIN-CONTAINING PROTEIN"/>
    <property type="match status" value="1"/>
</dbReference>
<dbReference type="InterPro" id="IPR037695">
    <property type="entry name" value="IQUB"/>
</dbReference>
<dbReference type="AlphaFoldDB" id="B4LXT9"/>
<keyword evidence="3" id="KW-1185">Reference proteome</keyword>
<dbReference type="PANTHER" id="PTHR21074:SF0">
    <property type="entry name" value="IQ AND UBIQUITIN-LIKE DOMAIN-CONTAINING PROTEIN"/>
    <property type="match status" value="1"/>
</dbReference>
<dbReference type="PhylomeDB" id="B4LXT9"/>
<evidence type="ECO:0000313" key="2">
    <source>
        <dbReference type="EMBL" id="EDW67898.1"/>
    </source>
</evidence>
<dbReference type="STRING" id="7244.B4LXT9"/>
<dbReference type="Proteomes" id="UP000008792">
    <property type="component" value="Unassembled WGS sequence"/>
</dbReference>
<dbReference type="SMR" id="B4LXT9"/>
<dbReference type="FunCoup" id="B4LXT9">
    <property type="interactions" value="16"/>
</dbReference>
<feature type="domain" description="IQ motif and ubiquitin-like" evidence="1">
    <location>
        <begin position="405"/>
        <end position="515"/>
    </location>
</feature>
<organism evidence="2 3">
    <name type="scientific">Drosophila virilis</name>
    <name type="common">Fruit fly</name>
    <dbReference type="NCBI Taxonomy" id="7244"/>
    <lineage>
        <taxon>Eukaryota</taxon>
        <taxon>Metazoa</taxon>
        <taxon>Ecdysozoa</taxon>
        <taxon>Arthropoda</taxon>
        <taxon>Hexapoda</taxon>
        <taxon>Insecta</taxon>
        <taxon>Pterygota</taxon>
        <taxon>Neoptera</taxon>
        <taxon>Endopterygota</taxon>
        <taxon>Diptera</taxon>
        <taxon>Brachycera</taxon>
        <taxon>Muscomorpha</taxon>
        <taxon>Ephydroidea</taxon>
        <taxon>Drosophilidae</taxon>
        <taxon>Drosophila</taxon>
    </lineage>
</organism>
<dbReference type="GO" id="GO:0060271">
    <property type="term" value="P:cilium assembly"/>
    <property type="evidence" value="ECO:0007669"/>
    <property type="project" value="TreeGrafter"/>
</dbReference>
<gene>
    <name evidence="2" type="primary">Dvir\GJ24416</name>
    <name evidence="2" type="ORF">Dvir_GJ24416</name>
</gene>
<dbReference type="EMBL" id="CH940650">
    <property type="protein sequence ID" value="EDW67898.1"/>
    <property type="molecule type" value="Genomic_DNA"/>
</dbReference>
<dbReference type="GO" id="GO:0001669">
    <property type="term" value="C:acrosomal vesicle"/>
    <property type="evidence" value="ECO:0007669"/>
    <property type="project" value="TreeGrafter"/>
</dbReference>
<dbReference type="InterPro" id="IPR057887">
    <property type="entry name" value="IQUB_helical"/>
</dbReference>
<dbReference type="eggNOG" id="ENOG502QRQT">
    <property type="taxonomic scope" value="Eukaryota"/>
</dbReference>
<dbReference type="HOGENOM" id="CLU_014415_2_0_1"/>
<protein>
    <recommendedName>
        <fullName evidence="1">IQ motif and ubiquitin-like domain-containing protein</fullName>
    </recommendedName>
</protein>
<dbReference type="GO" id="GO:0031514">
    <property type="term" value="C:motile cilium"/>
    <property type="evidence" value="ECO:0007669"/>
    <property type="project" value="TreeGrafter"/>
</dbReference>
<accession>B4LXT9</accession>
<dbReference type="Pfam" id="PF25805">
    <property type="entry name" value="IQUB"/>
    <property type="match status" value="1"/>
</dbReference>
<evidence type="ECO:0000259" key="1">
    <source>
        <dbReference type="Pfam" id="PF25805"/>
    </source>
</evidence>
<dbReference type="GO" id="GO:0030317">
    <property type="term" value="P:flagellated sperm motility"/>
    <property type="evidence" value="ECO:0007669"/>
    <property type="project" value="TreeGrafter"/>
</dbReference>
<evidence type="ECO:0000313" key="3">
    <source>
        <dbReference type="Proteomes" id="UP000008792"/>
    </source>
</evidence>
<proteinExistence type="predicted"/>